<evidence type="ECO:0000313" key="13">
    <source>
        <dbReference type="EMBL" id="EDP43927.1"/>
    </source>
</evidence>
<dbReference type="EMBL" id="AAYY01000004">
    <property type="protein sequence ID" value="EDP43927.1"/>
    <property type="molecule type" value="Genomic_DNA"/>
</dbReference>
<keyword evidence="12" id="KW-0812">Transmembrane</keyword>
<dbReference type="Pfam" id="PF01532">
    <property type="entry name" value="Glyco_hydro_47"/>
    <property type="match status" value="1"/>
</dbReference>
<feature type="transmembrane region" description="Helical" evidence="12">
    <location>
        <begin position="21"/>
        <end position="40"/>
    </location>
</feature>
<keyword evidence="4" id="KW-0479">Metal-binding</keyword>
<comment type="pathway">
    <text evidence="2">Protein modification; protein glycosylation.</text>
</comment>
<keyword evidence="11" id="KW-0326">Glycosidase</keyword>
<dbReference type="GO" id="GO:0004571">
    <property type="term" value="F:mannosyl-oligosaccharide 1,2-alpha-mannosidase activity"/>
    <property type="evidence" value="ECO:0007669"/>
    <property type="project" value="UniProtKB-EC"/>
</dbReference>
<dbReference type="Gene3D" id="1.50.10.10">
    <property type="match status" value="1"/>
</dbReference>
<comment type="cofactor">
    <cofactor evidence="1">
        <name>Ca(2+)</name>
        <dbReference type="ChEBI" id="CHEBI:29108"/>
    </cofactor>
</comment>
<gene>
    <name evidence="13" type="ORF">MGL_1324</name>
</gene>
<feature type="disulfide bond" evidence="10">
    <location>
        <begin position="401"/>
        <end position="446"/>
    </location>
</feature>
<dbReference type="GO" id="GO:0005509">
    <property type="term" value="F:calcium ion binding"/>
    <property type="evidence" value="ECO:0007669"/>
    <property type="project" value="InterPro"/>
</dbReference>
<keyword evidence="7 10" id="KW-1015">Disulfide bond</keyword>
<accession>A8PX48</accession>
<keyword evidence="12" id="KW-1133">Transmembrane helix</keyword>
<evidence type="ECO:0000256" key="12">
    <source>
        <dbReference type="SAM" id="Phobius"/>
    </source>
</evidence>
<comment type="catalytic activity">
    <reaction evidence="9">
        <text>N(4)-(alpha-D-Man-(1-&gt;2)-alpha-D-Man-(1-&gt;2)-alpha-D-Man-(1-&gt;3)-[alpha-D-Man-(1-&gt;2)-alpha-D-Man-(1-&gt;3)-[alpha-D-Man-(1-&gt;2)-alpha-D-Man-(1-&gt;6)]-alpha-D-Man-(1-&gt;6)]-beta-D-Man-(1-&gt;4)-beta-D-GlcNAc-(1-&gt;4)-beta-D-GlcNAc)-L-asparaginyl-[protein] (N-glucan mannose isomer 9A1,2,3B1,2,3) + 4 H2O = N(4)-(alpha-D-Man-(1-&gt;3)-[alpha-D-Man-(1-&gt;3)-[alpha-D-Man-(1-&gt;6)]-alpha-D-Man-(1-&gt;6)]-beta-D-Man-(1-&gt;4)-beta-D-GlcNAc-(1-&gt;4)-beta-D-GlcNAc)-L-asparaginyl-[protein] (N-glucan mannose isomer 5A1,2) + 4 beta-D-mannose</text>
        <dbReference type="Rhea" id="RHEA:56008"/>
        <dbReference type="Rhea" id="RHEA-COMP:14356"/>
        <dbReference type="Rhea" id="RHEA-COMP:14367"/>
        <dbReference type="ChEBI" id="CHEBI:15377"/>
        <dbReference type="ChEBI" id="CHEBI:28563"/>
        <dbReference type="ChEBI" id="CHEBI:59087"/>
        <dbReference type="ChEBI" id="CHEBI:139493"/>
        <dbReference type="EC" id="3.2.1.113"/>
    </reaction>
</comment>
<name>A8PX48_MALGO</name>
<keyword evidence="14" id="KW-1185">Reference proteome</keyword>
<dbReference type="RefSeq" id="XP_001731141.1">
    <property type="nucleotide sequence ID" value="XM_001731089.1"/>
</dbReference>
<keyword evidence="12" id="KW-0472">Membrane</keyword>
<evidence type="ECO:0000256" key="11">
    <source>
        <dbReference type="RuleBase" id="RU361193"/>
    </source>
</evidence>
<dbReference type="AlphaFoldDB" id="A8PX48"/>
<comment type="caution">
    <text evidence="13">The sequence shown here is derived from an EMBL/GenBank/DDBJ whole genome shotgun (WGS) entry which is preliminary data.</text>
</comment>
<dbReference type="GO" id="GO:0036503">
    <property type="term" value="P:ERAD pathway"/>
    <property type="evidence" value="ECO:0007669"/>
    <property type="project" value="UniProtKB-ARBA"/>
</dbReference>
<evidence type="ECO:0000256" key="1">
    <source>
        <dbReference type="ARBA" id="ARBA00001913"/>
    </source>
</evidence>
<dbReference type="PANTHER" id="PTHR11742">
    <property type="entry name" value="MANNOSYL-OLIGOSACCHARIDE ALPHA-1,2-MANNOSIDASE-RELATED"/>
    <property type="match status" value="1"/>
</dbReference>
<keyword evidence="6" id="KW-0106">Calcium</keyword>
<dbReference type="GO" id="GO:0005783">
    <property type="term" value="C:endoplasmic reticulum"/>
    <property type="evidence" value="ECO:0007669"/>
    <property type="project" value="TreeGrafter"/>
</dbReference>
<dbReference type="GO" id="GO:0016020">
    <property type="term" value="C:membrane"/>
    <property type="evidence" value="ECO:0007669"/>
    <property type="project" value="InterPro"/>
</dbReference>
<reference evidence="13 14" key="1">
    <citation type="journal article" date="2007" name="Proc. Natl. Acad. Sci. U.S.A.">
        <title>Dandruff-associated Malassezia genomes reveal convergent and divergent virulence traits shared with plant and human fungal pathogens.</title>
        <authorList>
            <person name="Xu J."/>
            <person name="Saunders C.W."/>
            <person name="Hu P."/>
            <person name="Grant R.A."/>
            <person name="Boekhout T."/>
            <person name="Kuramae E.E."/>
            <person name="Kronstad J.W."/>
            <person name="Deangelis Y.M."/>
            <person name="Reeder N.L."/>
            <person name="Johnstone K.R."/>
            <person name="Leland M."/>
            <person name="Fieno A.M."/>
            <person name="Begley W.M."/>
            <person name="Sun Y."/>
            <person name="Lacey M.P."/>
            <person name="Chaudhary T."/>
            <person name="Keough T."/>
            <person name="Chu L."/>
            <person name="Sears R."/>
            <person name="Yuan B."/>
            <person name="Dawson T.L.Jr."/>
        </authorList>
    </citation>
    <scope>NUCLEOTIDE SEQUENCE [LARGE SCALE GENOMIC DNA]</scope>
    <source>
        <strain evidence="14">ATCC MYA-4612 / CBS 7966</strain>
    </source>
</reference>
<evidence type="ECO:0000256" key="10">
    <source>
        <dbReference type="PIRSR" id="PIRSR601382-3"/>
    </source>
</evidence>
<evidence type="ECO:0000313" key="14">
    <source>
        <dbReference type="Proteomes" id="UP000008837"/>
    </source>
</evidence>
<dbReference type="GO" id="GO:0005975">
    <property type="term" value="P:carbohydrate metabolic process"/>
    <property type="evidence" value="ECO:0007669"/>
    <property type="project" value="InterPro"/>
</dbReference>
<dbReference type="OrthoDB" id="8118055at2759"/>
<comment type="similarity">
    <text evidence="3 11">Belongs to the glycosyl hydrolase 47 family.</text>
</comment>
<evidence type="ECO:0000256" key="7">
    <source>
        <dbReference type="ARBA" id="ARBA00023157"/>
    </source>
</evidence>
<dbReference type="PRINTS" id="PR00747">
    <property type="entry name" value="GLYHDRLASE47"/>
</dbReference>
<organism evidence="13 14">
    <name type="scientific">Malassezia globosa (strain ATCC MYA-4612 / CBS 7966)</name>
    <name type="common">Dandruff-associated fungus</name>
    <dbReference type="NCBI Taxonomy" id="425265"/>
    <lineage>
        <taxon>Eukaryota</taxon>
        <taxon>Fungi</taxon>
        <taxon>Dikarya</taxon>
        <taxon>Basidiomycota</taxon>
        <taxon>Ustilaginomycotina</taxon>
        <taxon>Malasseziomycetes</taxon>
        <taxon>Malasseziales</taxon>
        <taxon>Malasseziaceae</taxon>
        <taxon>Malassezia</taxon>
    </lineage>
</organism>
<evidence type="ECO:0000256" key="5">
    <source>
        <dbReference type="ARBA" id="ARBA00022801"/>
    </source>
</evidence>
<dbReference type="STRING" id="425265.A8PX48"/>
<evidence type="ECO:0000256" key="2">
    <source>
        <dbReference type="ARBA" id="ARBA00004922"/>
    </source>
</evidence>
<dbReference type="VEuPathDB" id="FungiDB:MGL_1324"/>
<evidence type="ECO:0000256" key="4">
    <source>
        <dbReference type="ARBA" id="ARBA00022723"/>
    </source>
</evidence>
<sequence>MGRKHKTTSQLPARRPQTRGWSLCIVSSAVVVAGFLIVLLRELWVSFLLLHPHVPVDIPSPISHRYRLLTVPFELPPSRNFPTHPVQEADSEKLNAVTEAFEKSWSAYQRNAWGKDEYHPLSKSGSNLLLRDDSPIGYTIVDALDSLIIMGLNDQYIEARNWIRDVLSWDIDGRLNVFETTIRIMGGLLSASSLILDPPGNMLSPSLQDSELFLRRAKELADRLLPAFDTPTGIPKREINLLTGESFFDTDNGNSSSLAEATTVQLEFKYLAQRTRNYTYWEIAERPMRVARRATEASGLGILPIFLDPVRGRFYLSEFRLGSRGDSYYEYLVKQYLLTNRTEQVFRDMYEFAFDDIKSKMLMSNPGVSPPLVHTLEIYPNKLSGMSPSWAARTKQDHLVCFLGGTMLLSATEFENGTLYPPKESYSPTEAAYEDWRVGHELIRSCMNTYTESATGLGAEIVFFKADHSTAASGRPWNIKR</sequence>
<comment type="catalytic activity">
    <reaction evidence="8">
        <text>N(4)-(alpha-D-Man-(1-&gt;2)-alpha-D-Man-(1-&gt;2)-alpha-D-Man-(1-&gt;3)-[alpha-D-Man-(1-&gt;3)-[alpha-D-Man-(1-&gt;2)-alpha-D-Man-(1-&gt;6)]-alpha-D-Man-(1-&gt;6)]-beta-D-Man-(1-&gt;4)-beta-D-GlcNAc-(1-&gt;4)-beta-D-GlcNAc)-L-asparaginyl-[protein] (N-glucan mannose isomer 8A1,2,3B1,3) + 3 H2O = N(4)-(alpha-D-Man-(1-&gt;3)-[alpha-D-Man-(1-&gt;3)-[alpha-D-Man-(1-&gt;6)]-alpha-D-Man-(1-&gt;6)]-beta-D-Man-(1-&gt;4)-beta-D-GlcNAc-(1-&gt;4)-beta-D-GlcNAc)-L-asparaginyl-[protein] (N-glucan mannose isomer 5A1,2) + 3 beta-D-mannose</text>
        <dbReference type="Rhea" id="RHEA:56028"/>
        <dbReference type="Rhea" id="RHEA-COMP:14358"/>
        <dbReference type="Rhea" id="RHEA-COMP:14367"/>
        <dbReference type="ChEBI" id="CHEBI:15377"/>
        <dbReference type="ChEBI" id="CHEBI:28563"/>
        <dbReference type="ChEBI" id="CHEBI:59087"/>
        <dbReference type="ChEBI" id="CHEBI:60628"/>
        <dbReference type="EC" id="3.2.1.113"/>
    </reaction>
</comment>
<dbReference type="InterPro" id="IPR012341">
    <property type="entry name" value="6hp_glycosidase-like_sf"/>
</dbReference>
<dbReference type="FunCoup" id="A8PX48">
    <property type="interactions" value="425"/>
</dbReference>
<dbReference type="OMA" id="QTETHYL"/>
<dbReference type="KEGG" id="mgl:MGL_1324"/>
<dbReference type="SUPFAM" id="SSF48225">
    <property type="entry name" value="Seven-hairpin glycosidases"/>
    <property type="match status" value="1"/>
</dbReference>
<dbReference type="PANTHER" id="PTHR11742:SF55">
    <property type="entry name" value="ENDOPLASMIC RETICULUM MANNOSYL-OLIGOSACCHARIDE 1,2-ALPHA-MANNOSIDASE"/>
    <property type="match status" value="1"/>
</dbReference>
<dbReference type="InParanoid" id="A8PX48"/>
<dbReference type="Proteomes" id="UP000008837">
    <property type="component" value="Unassembled WGS sequence"/>
</dbReference>
<dbReference type="GeneID" id="5855442"/>
<dbReference type="EC" id="3.2.1.-" evidence="11"/>
<evidence type="ECO:0000256" key="3">
    <source>
        <dbReference type="ARBA" id="ARBA00007658"/>
    </source>
</evidence>
<proteinExistence type="inferred from homology"/>
<dbReference type="InterPro" id="IPR050749">
    <property type="entry name" value="Glycosyl_Hydrolase_47"/>
</dbReference>
<protein>
    <recommendedName>
        <fullName evidence="11">alpha-1,2-Mannosidase</fullName>
        <ecNumber evidence="11">3.2.1.-</ecNumber>
    </recommendedName>
</protein>
<keyword evidence="5 11" id="KW-0378">Hydrolase</keyword>
<dbReference type="InterPro" id="IPR001382">
    <property type="entry name" value="Glyco_hydro_47"/>
</dbReference>
<evidence type="ECO:0000256" key="9">
    <source>
        <dbReference type="ARBA" id="ARBA00048605"/>
    </source>
</evidence>
<dbReference type="InterPro" id="IPR036026">
    <property type="entry name" value="Seven-hairpin_glycosidases"/>
</dbReference>
<evidence type="ECO:0000256" key="8">
    <source>
        <dbReference type="ARBA" id="ARBA00047669"/>
    </source>
</evidence>
<evidence type="ECO:0000256" key="6">
    <source>
        <dbReference type="ARBA" id="ARBA00022837"/>
    </source>
</evidence>